<reference evidence="1 2" key="1">
    <citation type="journal article" date="2014" name="Am. J. Bot.">
        <title>Genome assembly and annotation for red clover (Trifolium pratense; Fabaceae).</title>
        <authorList>
            <person name="Istvanek J."/>
            <person name="Jaros M."/>
            <person name="Krenek A."/>
            <person name="Repkova J."/>
        </authorList>
    </citation>
    <scope>NUCLEOTIDE SEQUENCE [LARGE SCALE GENOMIC DNA]</scope>
    <source>
        <strain evidence="2">cv. Tatra</strain>
        <tissue evidence="1">Young leaves</tissue>
    </source>
</reference>
<protein>
    <submittedName>
        <fullName evidence="1">TBC1 domain family member-like protein</fullName>
    </submittedName>
</protein>
<comment type="caution">
    <text evidence="1">The sequence shown here is derived from an EMBL/GenBank/DDBJ whole genome shotgun (WGS) entry which is preliminary data.</text>
</comment>
<feature type="non-terminal residue" evidence="1">
    <location>
        <position position="65"/>
    </location>
</feature>
<sequence length="65" mass="7217">MHRAVVDPLLSPILSSDSVSRRSEPEKGRFGDLRGLQWRINLGVLPSSSAASIDDLRRVTADCRR</sequence>
<gene>
    <name evidence="1" type="ORF">L195_g037432</name>
</gene>
<organism evidence="1 2">
    <name type="scientific">Trifolium pratense</name>
    <name type="common">Red clover</name>
    <dbReference type="NCBI Taxonomy" id="57577"/>
    <lineage>
        <taxon>Eukaryota</taxon>
        <taxon>Viridiplantae</taxon>
        <taxon>Streptophyta</taxon>
        <taxon>Embryophyta</taxon>
        <taxon>Tracheophyta</taxon>
        <taxon>Spermatophyta</taxon>
        <taxon>Magnoliopsida</taxon>
        <taxon>eudicotyledons</taxon>
        <taxon>Gunneridae</taxon>
        <taxon>Pentapetalae</taxon>
        <taxon>rosids</taxon>
        <taxon>fabids</taxon>
        <taxon>Fabales</taxon>
        <taxon>Fabaceae</taxon>
        <taxon>Papilionoideae</taxon>
        <taxon>50 kb inversion clade</taxon>
        <taxon>NPAAA clade</taxon>
        <taxon>Hologalegina</taxon>
        <taxon>IRL clade</taxon>
        <taxon>Trifolieae</taxon>
        <taxon>Trifolium</taxon>
    </lineage>
</organism>
<accession>A0A2K3LS98</accession>
<reference evidence="1 2" key="2">
    <citation type="journal article" date="2017" name="Front. Plant Sci.">
        <title>Gene Classification and Mining of Molecular Markers Useful in Red Clover (Trifolium pratense) Breeding.</title>
        <authorList>
            <person name="Istvanek J."/>
            <person name="Dluhosova J."/>
            <person name="Dluhos P."/>
            <person name="Patkova L."/>
            <person name="Nedelnik J."/>
            <person name="Repkova J."/>
        </authorList>
    </citation>
    <scope>NUCLEOTIDE SEQUENCE [LARGE SCALE GENOMIC DNA]</scope>
    <source>
        <strain evidence="2">cv. Tatra</strain>
        <tissue evidence="1">Young leaves</tissue>
    </source>
</reference>
<dbReference type="Proteomes" id="UP000236291">
    <property type="component" value="Unassembled WGS sequence"/>
</dbReference>
<dbReference type="STRING" id="57577.A0A2K3LS98"/>
<dbReference type="EMBL" id="ASHM01039876">
    <property type="protein sequence ID" value="PNX81414.1"/>
    <property type="molecule type" value="Genomic_DNA"/>
</dbReference>
<evidence type="ECO:0000313" key="2">
    <source>
        <dbReference type="Proteomes" id="UP000236291"/>
    </source>
</evidence>
<proteinExistence type="predicted"/>
<dbReference type="AlphaFoldDB" id="A0A2K3LS98"/>
<evidence type="ECO:0000313" key="1">
    <source>
        <dbReference type="EMBL" id="PNX81414.1"/>
    </source>
</evidence>
<name>A0A2K3LS98_TRIPR</name>